<proteinExistence type="predicted"/>
<reference evidence="1 2" key="1">
    <citation type="journal article" date="2022" name="Hortic Res">
        <title>A haplotype resolved chromosomal level avocado genome allows analysis of novel avocado genes.</title>
        <authorList>
            <person name="Nath O."/>
            <person name="Fletcher S.J."/>
            <person name="Hayward A."/>
            <person name="Shaw L.M."/>
            <person name="Masouleh A.K."/>
            <person name="Furtado A."/>
            <person name="Henry R.J."/>
            <person name="Mitter N."/>
        </authorList>
    </citation>
    <scope>NUCLEOTIDE SEQUENCE [LARGE SCALE GENOMIC DNA]</scope>
    <source>
        <strain evidence="2">cv. Hass</strain>
    </source>
</reference>
<protein>
    <submittedName>
        <fullName evidence="1">Uncharacterized protein</fullName>
    </submittedName>
</protein>
<sequence>MPCPVVGFKGKKSRVQSLTVDIRTSNRVFKTLNTSTPAPVLAPANRAFAPLASAHCPASTLVASAHCPTSNPAFALLAPAPVLATFPIPVPPVLATAHSPVTDPVPASSHRPSLQLLSRSGIVLSWSSCKIT</sequence>
<evidence type="ECO:0000313" key="2">
    <source>
        <dbReference type="Proteomes" id="UP001234297"/>
    </source>
</evidence>
<dbReference type="EMBL" id="CM056816">
    <property type="protein sequence ID" value="KAJ8633599.1"/>
    <property type="molecule type" value="Genomic_DNA"/>
</dbReference>
<comment type="caution">
    <text evidence="1">The sequence shown here is derived from an EMBL/GenBank/DDBJ whole genome shotgun (WGS) entry which is preliminary data.</text>
</comment>
<gene>
    <name evidence="1" type="ORF">MRB53_026935</name>
</gene>
<organism evidence="1 2">
    <name type="scientific">Persea americana</name>
    <name type="common">Avocado</name>
    <dbReference type="NCBI Taxonomy" id="3435"/>
    <lineage>
        <taxon>Eukaryota</taxon>
        <taxon>Viridiplantae</taxon>
        <taxon>Streptophyta</taxon>
        <taxon>Embryophyta</taxon>
        <taxon>Tracheophyta</taxon>
        <taxon>Spermatophyta</taxon>
        <taxon>Magnoliopsida</taxon>
        <taxon>Magnoliidae</taxon>
        <taxon>Laurales</taxon>
        <taxon>Lauraceae</taxon>
        <taxon>Persea</taxon>
    </lineage>
</organism>
<evidence type="ECO:0000313" key="1">
    <source>
        <dbReference type="EMBL" id="KAJ8633599.1"/>
    </source>
</evidence>
<name>A0ACC2LKM0_PERAE</name>
<dbReference type="Proteomes" id="UP001234297">
    <property type="component" value="Chromosome 8"/>
</dbReference>
<accession>A0ACC2LKM0</accession>
<keyword evidence="2" id="KW-1185">Reference proteome</keyword>